<dbReference type="InterPro" id="IPR016024">
    <property type="entry name" value="ARM-type_fold"/>
</dbReference>
<feature type="compositionally biased region" description="Basic and acidic residues" evidence="2">
    <location>
        <begin position="67"/>
        <end position="84"/>
    </location>
</feature>
<feature type="compositionally biased region" description="Basic and acidic residues" evidence="2">
    <location>
        <begin position="673"/>
        <end position="688"/>
    </location>
</feature>
<keyword evidence="1" id="KW-0175">Coiled coil</keyword>
<protein>
    <recommendedName>
        <fullName evidence="3">FH2 domain-containing protein</fullName>
    </recommendedName>
</protein>
<feature type="domain" description="FH2" evidence="3">
    <location>
        <begin position="123"/>
        <end position="515"/>
    </location>
</feature>
<dbReference type="SUPFAM" id="SSF48371">
    <property type="entry name" value="ARM repeat"/>
    <property type="match status" value="1"/>
</dbReference>
<evidence type="ECO:0000259" key="3">
    <source>
        <dbReference type="PROSITE" id="PS51444"/>
    </source>
</evidence>
<sequence>MENPTEVFNRLITKVKNSPHEMALLKILQHLLHYDSNNSETGKMWSEIDDILQKSVQPKSQGILGQKLKEPSQNERVKAKRTDLNKTSTNTLPPPPPPPLLGNSPGSNRYKGGTDKIAGILPQQDLPIPKKRMRTMYWESIPPHEILGNKNIWTNLANSNRKTFRNVIDWQETETLFCLPTTSTLEPTMRRAAKIKLLNAQRSFNVDIFLEQFKGFKSDDAIVELVLLAKNELMGAEKIRRLVKLLPNTEEVATLKNYDGNRKHLARAEKFLLQLIEIPHYQLRLECMSLKEDFNEHLEQLNESIKLILQAGSELLNNKNLHEILFIIVLVGNYLNSGKFSGNAIGIRISSLGKLTQTRSNLNNLHILHFIVSQIKVQAPYLINIPNGLKAMHKAAKLNIEQVMIDAKNMCIRVRNVKTQIELLPLDSDIRQKMGKFLTNAKDENENLKAFLNEVETMRCRLSEFFCENPTKFKLRDCFEAFATFAEDFKRSIDELSELETKVLRIQRQADEDKKTRNLMTNVSTSISDVKGDTSRLLEETPRNAKADLLKRVFSEKRKSEMEQPLATNIAKKIKNFGRKNNSQPTGVENQRSLTNTTMPKIEKIGVRLVDINEVSLQNAITKLKPTRKSLWDVPREKLLKNNLNNRINSTDTDPSRTIEKNGNTTSRLPSSSHDDIKDDDAKSERGPKAASKQFFSSVMRKLSFFPKKKSRK</sequence>
<dbReference type="VEuPathDB" id="VectorBase:SCAU000991"/>
<evidence type="ECO:0000256" key="1">
    <source>
        <dbReference type="SAM" id="Coils"/>
    </source>
</evidence>
<dbReference type="InterPro" id="IPR042201">
    <property type="entry name" value="FH2_Formin_sf"/>
</dbReference>
<feature type="compositionally biased region" description="Polar residues" evidence="2">
    <location>
        <begin position="661"/>
        <end position="672"/>
    </location>
</feature>
<dbReference type="OrthoDB" id="26518at2759"/>
<dbReference type="Gene3D" id="1.20.58.2220">
    <property type="entry name" value="Formin, FH2 domain"/>
    <property type="match status" value="1"/>
</dbReference>
<feature type="region of interest" description="Disordered" evidence="2">
    <location>
        <begin position="59"/>
        <end position="108"/>
    </location>
</feature>
<reference evidence="4" key="1">
    <citation type="submission" date="2020-05" db="UniProtKB">
        <authorList>
            <consortium name="EnsemblMetazoa"/>
        </authorList>
    </citation>
    <scope>IDENTIFICATION</scope>
    <source>
        <strain evidence="4">USDA</strain>
    </source>
</reference>
<evidence type="ECO:0000256" key="2">
    <source>
        <dbReference type="SAM" id="MobiDB-lite"/>
    </source>
</evidence>
<evidence type="ECO:0000313" key="4">
    <source>
        <dbReference type="EnsemblMetazoa" id="SCAU000991-PA"/>
    </source>
</evidence>
<organism evidence="4 5">
    <name type="scientific">Stomoxys calcitrans</name>
    <name type="common">Stable fly</name>
    <name type="synonym">Conops calcitrans</name>
    <dbReference type="NCBI Taxonomy" id="35570"/>
    <lineage>
        <taxon>Eukaryota</taxon>
        <taxon>Metazoa</taxon>
        <taxon>Ecdysozoa</taxon>
        <taxon>Arthropoda</taxon>
        <taxon>Hexapoda</taxon>
        <taxon>Insecta</taxon>
        <taxon>Pterygota</taxon>
        <taxon>Neoptera</taxon>
        <taxon>Endopterygota</taxon>
        <taxon>Diptera</taxon>
        <taxon>Brachycera</taxon>
        <taxon>Muscomorpha</taxon>
        <taxon>Muscoidea</taxon>
        <taxon>Muscidae</taxon>
        <taxon>Stomoxys</taxon>
    </lineage>
</organism>
<feature type="coiled-coil region" evidence="1">
    <location>
        <begin position="489"/>
        <end position="516"/>
    </location>
</feature>
<evidence type="ECO:0000313" key="5">
    <source>
        <dbReference type="Proteomes" id="UP000095300"/>
    </source>
</evidence>
<proteinExistence type="predicted"/>
<dbReference type="InterPro" id="IPR015425">
    <property type="entry name" value="FH2_Formin"/>
</dbReference>
<dbReference type="PROSITE" id="PS51444">
    <property type="entry name" value="FH2"/>
    <property type="match status" value="1"/>
</dbReference>
<accession>A0A1I8NPT8</accession>
<name>A0A1I8NPT8_STOCA</name>
<dbReference type="PANTHER" id="PTHR46345">
    <property type="entry name" value="INVERTED FORMIN-2"/>
    <property type="match status" value="1"/>
</dbReference>
<gene>
    <name evidence="4" type="primary">106088624</name>
</gene>
<feature type="region of interest" description="Disordered" evidence="2">
    <location>
        <begin position="643"/>
        <end position="695"/>
    </location>
</feature>
<keyword evidence="5" id="KW-1185">Reference proteome</keyword>
<dbReference type="SMART" id="SM00498">
    <property type="entry name" value="FH2"/>
    <property type="match status" value="1"/>
</dbReference>
<dbReference type="AlphaFoldDB" id="A0A1I8NPT8"/>
<dbReference type="SUPFAM" id="SSF101447">
    <property type="entry name" value="Formin homology 2 domain (FH2 domain)"/>
    <property type="match status" value="1"/>
</dbReference>
<dbReference type="Proteomes" id="UP000095300">
    <property type="component" value="Unassembled WGS sequence"/>
</dbReference>
<dbReference type="Pfam" id="PF02181">
    <property type="entry name" value="FH2"/>
    <property type="match status" value="1"/>
</dbReference>
<dbReference type="EnsemblMetazoa" id="SCAU000991-RA">
    <property type="protein sequence ID" value="SCAU000991-PA"/>
    <property type="gene ID" value="SCAU000991"/>
</dbReference>
<dbReference type="Gene3D" id="1.10.238.150">
    <property type="entry name" value="Formin, FH3 diaphanous domain"/>
    <property type="match status" value="1"/>
</dbReference>
<dbReference type="STRING" id="35570.A0A1I8NPT8"/>
<dbReference type="PANTHER" id="PTHR46345:SF8">
    <property type="entry name" value="FORMIN 3, ISOFORM B"/>
    <property type="match status" value="1"/>
</dbReference>